<keyword evidence="4" id="KW-1185">Reference proteome</keyword>
<accession>A0A812UR45</accession>
<dbReference type="SMART" id="SM00567">
    <property type="entry name" value="EZ_HEAT"/>
    <property type="match status" value="8"/>
</dbReference>
<organism evidence="3 4">
    <name type="scientific">Symbiodinium natans</name>
    <dbReference type="NCBI Taxonomy" id="878477"/>
    <lineage>
        <taxon>Eukaryota</taxon>
        <taxon>Sar</taxon>
        <taxon>Alveolata</taxon>
        <taxon>Dinophyceae</taxon>
        <taxon>Suessiales</taxon>
        <taxon>Symbiodiniaceae</taxon>
        <taxon>Symbiodinium</taxon>
    </lineage>
</organism>
<dbReference type="SUPFAM" id="SSF48371">
    <property type="entry name" value="ARM repeat"/>
    <property type="match status" value="1"/>
</dbReference>
<dbReference type="Pfam" id="PF02985">
    <property type="entry name" value="HEAT"/>
    <property type="match status" value="1"/>
</dbReference>
<dbReference type="EMBL" id="CAJNDS010002723">
    <property type="protein sequence ID" value="CAE7573857.1"/>
    <property type="molecule type" value="Genomic_DNA"/>
</dbReference>
<evidence type="ECO:0000256" key="1">
    <source>
        <dbReference type="ARBA" id="ARBA00022737"/>
    </source>
</evidence>
<dbReference type="Gene3D" id="1.25.10.10">
    <property type="entry name" value="Leucine-rich Repeat Variant"/>
    <property type="match status" value="3"/>
</dbReference>
<keyword evidence="1" id="KW-0677">Repeat</keyword>
<proteinExistence type="predicted"/>
<gene>
    <name evidence="3" type="primary">NEIL3</name>
    <name evidence="3" type="ORF">SNAT2548_LOCUS32731</name>
</gene>
<dbReference type="OrthoDB" id="440863at2759"/>
<dbReference type="Pfam" id="PF13646">
    <property type="entry name" value="HEAT_2"/>
    <property type="match status" value="3"/>
</dbReference>
<dbReference type="InterPro" id="IPR011989">
    <property type="entry name" value="ARM-like"/>
</dbReference>
<sequence length="612" mass="63234">MALQLVAPKGGQVNLRLQQTKPIFGKTSVDQDKVASVLNGGKKELVVPLLQHLTAAGRSTIETLQVTECIGRLLRNRDPAVAAAAAEALAASGAGGQRHEEALLGLLLRPEDSVTTAGLRALAQLGPLIQPARKAVVIRQVATCLSRSVPVRSAALRTLAALKATRQALAISDVVQTEKVPEVQGIAVEALAQLASLTAEAESCFPEDAREKKLAEMLGDDRLRYSALMALASLGDKAPASLLQKAIEALSDPDLATRGAAVEAVGAMGEHAAASNDAIVKLMELLKSPEAARRAASASALAAMGAQALPSADLVVTLTQDPEEVAAPPLATSGGRPPPGLLMPRCAAIAALGAMGAESHTKAVAQGLLDKKWQVRQAAAEALGKLGEASRSHASSLLGCLTDTAYPVRAAACAALGTCRTPEALPGLAQAFEDESAVVRRNALEAASALVVSEESYCHEVFKAVTDMNGQVRAAAVKCLARHPRLGPNYAGVVAMKLLDHDADVRAAATAGLGDLGDAGLGFEKEVQAMMNDPSEAVRQAAASSLANLGLRSPLAPIKPLAARGAGAIKAAMAPLPDNKDPVEGLGEYYKSIMLKKSELVKSGKWIDDDIF</sequence>
<dbReference type="GO" id="GO:0016491">
    <property type="term" value="F:oxidoreductase activity"/>
    <property type="evidence" value="ECO:0007669"/>
    <property type="project" value="TreeGrafter"/>
</dbReference>
<comment type="caution">
    <text evidence="3">The sequence shown here is derived from an EMBL/GenBank/DDBJ whole genome shotgun (WGS) entry which is preliminary data.</text>
</comment>
<dbReference type="PANTHER" id="PTHR12697">
    <property type="entry name" value="PBS LYASE HEAT-LIKE PROTEIN"/>
    <property type="match status" value="1"/>
</dbReference>
<evidence type="ECO:0000313" key="3">
    <source>
        <dbReference type="EMBL" id="CAE7573857.1"/>
    </source>
</evidence>
<dbReference type="PANTHER" id="PTHR12697:SF5">
    <property type="entry name" value="DEOXYHYPUSINE HYDROXYLASE"/>
    <property type="match status" value="1"/>
</dbReference>
<protein>
    <submittedName>
        <fullName evidence="3">NEIL3 protein</fullName>
    </submittedName>
</protein>
<dbReference type="Proteomes" id="UP000604046">
    <property type="component" value="Unassembled WGS sequence"/>
</dbReference>
<reference evidence="3" key="1">
    <citation type="submission" date="2021-02" db="EMBL/GenBank/DDBJ databases">
        <authorList>
            <person name="Dougan E. K."/>
            <person name="Rhodes N."/>
            <person name="Thang M."/>
            <person name="Chan C."/>
        </authorList>
    </citation>
    <scope>NUCLEOTIDE SEQUENCE</scope>
</reference>
<dbReference type="AlphaFoldDB" id="A0A812UR45"/>
<evidence type="ECO:0000259" key="2">
    <source>
        <dbReference type="SMART" id="SM01349"/>
    </source>
</evidence>
<name>A0A812UR45_9DINO</name>
<feature type="domain" description="TOG" evidence="2">
    <location>
        <begin position="353"/>
        <end position="544"/>
    </location>
</feature>
<evidence type="ECO:0000313" key="4">
    <source>
        <dbReference type="Proteomes" id="UP000604046"/>
    </source>
</evidence>
<dbReference type="InterPro" id="IPR016024">
    <property type="entry name" value="ARM-type_fold"/>
</dbReference>
<dbReference type="InterPro" id="IPR000357">
    <property type="entry name" value="HEAT"/>
</dbReference>
<dbReference type="InterPro" id="IPR004155">
    <property type="entry name" value="PBS_lyase_HEAT"/>
</dbReference>
<dbReference type="InterPro" id="IPR034085">
    <property type="entry name" value="TOG"/>
</dbReference>
<dbReference type="SMART" id="SM01349">
    <property type="entry name" value="TOG"/>
    <property type="match status" value="1"/>
</dbReference>